<dbReference type="InterPro" id="IPR016064">
    <property type="entry name" value="NAD/diacylglycerol_kinase_sf"/>
</dbReference>
<keyword evidence="7" id="KW-1185">Reference proteome</keyword>
<dbReference type="InterPro" id="IPR050187">
    <property type="entry name" value="Lipid_Phosphate_FormReg"/>
</dbReference>
<accession>A0ABS5Q9F5</accession>
<dbReference type="Pfam" id="PF19279">
    <property type="entry name" value="YegS_C"/>
    <property type="match status" value="1"/>
</dbReference>
<dbReference type="PANTHER" id="PTHR12358:SF106">
    <property type="entry name" value="LIPID KINASE YEGS"/>
    <property type="match status" value="1"/>
</dbReference>
<evidence type="ECO:0000256" key="4">
    <source>
        <dbReference type="ARBA" id="ARBA00022840"/>
    </source>
</evidence>
<evidence type="ECO:0000313" key="7">
    <source>
        <dbReference type="Proteomes" id="UP000766336"/>
    </source>
</evidence>
<dbReference type="GO" id="GO:0016301">
    <property type="term" value="F:kinase activity"/>
    <property type="evidence" value="ECO:0007669"/>
    <property type="project" value="UniProtKB-KW"/>
</dbReference>
<evidence type="ECO:0000259" key="5">
    <source>
        <dbReference type="PROSITE" id="PS50146"/>
    </source>
</evidence>
<keyword evidence="1" id="KW-0808">Transferase</keyword>
<protein>
    <submittedName>
        <fullName evidence="6">Diacylglycerol kinase family lipid kinase</fullName>
    </submittedName>
</protein>
<dbReference type="Pfam" id="PF00781">
    <property type="entry name" value="DAGK_cat"/>
    <property type="match status" value="1"/>
</dbReference>
<sequence>MLVIFNPAAGSRRRRRLARAMAVLGEGAVLAETAGPGDARRLSERAAREGHDCVVAAGGDGTIAEVAAGLQGSGAALGILPFGTANVLALELGLPLTAEGAAEVIKAGREAMLRPGIAWHAGGERLFVQMLGAGLDAAVVQAVPPGLKRALGKGAYVWQTLRELARHRFPPLRFSADGGAWEEASGLIVTKGRLYAGRHLVAPGASPLEPGFTLVVQRRVGIGRALLAGAALPLNALHRLPFIELRRCAAVEIEGQGVLTQCDGDRGPALPLRIEEASHPLRVRLG</sequence>
<dbReference type="SUPFAM" id="SSF111331">
    <property type="entry name" value="NAD kinase/diacylglycerol kinase-like"/>
    <property type="match status" value="1"/>
</dbReference>
<evidence type="ECO:0000256" key="1">
    <source>
        <dbReference type="ARBA" id="ARBA00022679"/>
    </source>
</evidence>
<dbReference type="SMART" id="SM00046">
    <property type="entry name" value="DAGKc"/>
    <property type="match status" value="1"/>
</dbReference>
<comment type="caution">
    <text evidence="6">The sequence shown here is derived from an EMBL/GenBank/DDBJ whole genome shotgun (WGS) entry which is preliminary data.</text>
</comment>
<proteinExistence type="predicted"/>
<keyword evidence="4" id="KW-0067">ATP-binding</keyword>
<keyword evidence="2" id="KW-0547">Nucleotide-binding</keyword>
<organism evidence="6 7">
    <name type="scientific">Roseococcus pinisoli</name>
    <dbReference type="NCBI Taxonomy" id="2835040"/>
    <lineage>
        <taxon>Bacteria</taxon>
        <taxon>Pseudomonadati</taxon>
        <taxon>Pseudomonadota</taxon>
        <taxon>Alphaproteobacteria</taxon>
        <taxon>Acetobacterales</taxon>
        <taxon>Roseomonadaceae</taxon>
        <taxon>Roseococcus</taxon>
    </lineage>
</organism>
<dbReference type="Gene3D" id="3.40.50.10330">
    <property type="entry name" value="Probable inorganic polyphosphate/atp-NAD kinase, domain 1"/>
    <property type="match status" value="1"/>
</dbReference>
<evidence type="ECO:0000313" key="6">
    <source>
        <dbReference type="EMBL" id="MBS7809831.1"/>
    </source>
</evidence>
<dbReference type="InterPro" id="IPR017438">
    <property type="entry name" value="ATP-NAD_kinase_N"/>
</dbReference>
<dbReference type="Proteomes" id="UP000766336">
    <property type="component" value="Unassembled WGS sequence"/>
</dbReference>
<dbReference type="Gene3D" id="2.60.200.40">
    <property type="match status" value="1"/>
</dbReference>
<gene>
    <name evidence="6" type="ORF">KHU32_02705</name>
</gene>
<evidence type="ECO:0000256" key="2">
    <source>
        <dbReference type="ARBA" id="ARBA00022741"/>
    </source>
</evidence>
<dbReference type="PANTHER" id="PTHR12358">
    <property type="entry name" value="SPHINGOSINE KINASE"/>
    <property type="match status" value="1"/>
</dbReference>
<dbReference type="InterPro" id="IPR045540">
    <property type="entry name" value="YegS/DAGK_C"/>
</dbReference>
<keyword evidence="3 6" id="KW-0418">Kinase</keyword>
<dbReference type="EMBL" id="JAHCDA010000001">
    <property type="protein sequence ID" value="MBS7809831.1"/>
    <property type="molecule type" value="Genomic_DNA"/>
</dbReference>
<name>A0ABS5Q9F5_9PROT</name>
<feature type="domain" description="DAGKc" evidence="5">
    <location>
        <begin position="1"/>
        <end position="125"/>
    </location>
</feature>
<reference evidence="6 7" key="1">
    <citation type="submission" date="2021-05" db="EMBL/GenBank/DDBJ databases">
        <title>Roseococcus sp. XZZS9, whole genome shotgun sequencing project.</title>
        <authorList>
            <person name="Zhao G."/>
            <person name="Shen L."/>
        </authorList>
    </citation>
    <scope>NUCLEOTIDE SEQUENCE [LARGE SCALE GENOMIC DNA]</scope>
    <source>
        <strain evidence="6 7">XZZS9</strain>
    </source>
</reference>
<dbReference type="InterPro" id="IPR001206">
    <property type="entry name" value="Diacylglycerol_kinase_cat_dom"/>
</dbReference>
<dbReference type="PROSITE" id="PS50146">
    <property type="entry name" value="DAGK"/>
    <property type="match status" value="1"/>
</dbReference>
<dbReference type="RefSeq" id="WP_213668494.1">
    <property type="nucleotide sequence ID" value="NZ_JAHCDA010000001.1"/>
</dbReference>
<evidence type="ECO:0000256" key="3">
    <source>
        <dbReference type="ARBA" id="ARBA00022777"/>
    </source>
</evidence>